<keyword evidence="6" id="KW-1185">Reference proteome</keyword>
<dbReference type="GO" id="GO:0009295">
    <property type="term" value="C:nucleoid"/>
    <property type="evidence" value="ECO:0007669"/>
    <property type="project" value="TreeGrafter"/>
</dbReference>
<feature type="region of interest" description="Disordered" evidence="4">
    <location>
        <begin position="111"/>
        <end position="163"/>
    </location>
</feature>
<evidence type="ECO:0000256" key="1">
    <source>
        <dbReference type="ARBA" id="ARBA00023125"/>
    </source>
</evidence>
<keyword evidence="1 2" id="KW-0238">DNA-binding</keyword>
<dbReference type="InterPro" id="IPR000424">
    <property type="entry name" value="Primosome_PriB/ssb"/>
</dbReference>
<evidence type="ECO:0000256" key="3">
    <source>
        <dbReference type="RuleBase" id="RU000524"/>
    </source>
</evidence>
<dbReference type="EMBL" id="SPNK01000002">
    <property type="protein sequence ID" value="TFI02509.1"/>
    <property type="molecule type" value="Genomic_DNA"/>
</dbReference>
<dbReference type="NCBIfam" id="TIGR00621">
    <property type="entry name" value="ssb"/>
    <property type="match status" value="1"/>
</dbReference>
<dbReference type="Gene3D" id="2.40.50.140">
    <property type="entry name" value="Nucleic acid-binding proteins"/>
    <property type="match status" value="1"/>
</dbReference>
<dbReference type="Proteomes" id="UP000298017">
    <property type="component" value="Unassembled WGS sequence"/>
</dbReference>
<reference evidence="5 6" key="1">
    <citation type="submission" date="2019-03" db="EMBL/GenBank/DDBJ databases">
        <title>Genome Sequencing and Assembly of Various Microbes Isolated from Alder Root Nodule.</title>
        <authorList>
            <person name="Swanson E."/>
            <person name="Sevigny J.L."/>
            <person name="Pesce C."/>
            <person name="Davis I."/>
            <person name="Kleiner V."/>
            <person name="Tisa L."/>
        </authorList>
    </citation>
    <scope>NUCLEOTIDE SEQUENCE [LARGE SCALE GENOMIC DNA]</scope>
    <source>
        <strain evidence="5 6">4R-31</strain>
    </source>
</reference>
<dbReference type="RefSeq" id="WP_135010052.1">
    <property type="nucleotide sequence ID" value="NZ_JAYEXM010000004.1"/>
</dbReference>
<dbReference type="PROSITE" id="PS50935">
    <property type="entry name" value="SSB"/>
    <property type="match status" value="1"/>
</dbReference>
<dbReference type="PANTHER" id="PTHR10302:SF0">
    <property type="entry name" value="SINGLE-STRANDED DNA-BINDING PROTEIN, MITOCHONDRIAL"/>
    <property type="match status" value="1"/>
</dbReference>
<dbReference type="InterPro" id="IPR012340">
    <property type="entry name" value="NA-bd_OB-fold"/>
</dbReference>
<dbReference type="SUPFAM" id="SSF50249">
    <property type="entry name" value="Nucleic acid-binding proteins"/>
    <property type="match status" value="1"/>
</dbReference>
<evidence type="ECO:0000313" key="5">
    <source>
        <dbReference type="EMBL" id="TFI02509.1"/>
    </source>
</evidence>
<evidence type="ECO:0000313" key="6">
    <source>
        <dbReference type="Proteomes" id="UP000298017"/>
    </source>
</evidence>
<protein>
    <recommendedName>
        <fullName evidence="3">Single-stranded DNA-binding protein</fullName>
    </recommendedName>
</protein>
<comment type="caution">
    <text evidence="5">The sequence shown here is derived from an EMBL/GenBank/DDBJ whole genome shotgun (WGS) entry which is preliminary data.</text>
</comment>
<accession>A0AAX2SFT3</accession>
<dbReference type="CDD" id="cd04496">
    <property type="entry name" value="SSB_OBF"/>
    <property type="match status" value="1"/>
</dbReference>
<dbReference type="InterPro" id="IPR011344">
    <property type="entry name" value="ssDNA-bd"/>
</dbReference>
<feature type="region of interest" description="Disordered" evidence="4">
    <location>
        <begin position="189"/>
        <end position="231"/>
    </location>
</feature>
<dbReference type="GO" id="GO:0006260">
    <property type="term" value="P:DNA replication"/>
    <property type="evidence" value="ECO:0007669"/>
    <property type="project" value="InterPro"/>
</dbReference>
<feature type="compositionally biased region" description="Basic and acidic residues" evidence="4">
    <location>
        <begin position="214"/>
        <end position="223"/>
    </location>
</feature>
<dbReference type="PANTHER" id="PTHR10302">
    <property type="entry name" value="SINGLE-STRANDED DNA-BINDING PROTEIN"/>
    <property type="match status" value="1"/>
</dbReference>
<organism evidence="5 6">
    <name type="scientific">Kocuria rhizophila</name>
    <dbReference type="NCBI Taxonomy" id="72000"/>
    <lineage>
        <taxon>Bacteria</taxon>
        <taxon>Bacillati</taxon>
        <taxon>Actinomycetota</taxon>
        <taxon>Actinomycetes</taxon>
        <taxon>Micrococcales</taxon>
        <taxon>Micrococcaceae</taxon>
        <taxon>Kocuria</taxon>
    </lineage>
</organism>
<evidence type="ECO:0000256" key="2">
    <source>
        <dbReference type="PROSITE-ProRule" id="PRU00252"/>
    </source>
</evidence>
<evidence type="ECO:0000256" key="4">
    <source>
        <dbReference type="SAM" id="MobiDB-lite"/>
    </source>
</evidence>
<dbReference type="Pfam" id="PF00436">
    <property type="entry name" value="SSB"/>
    <property type="match status" value="1"/>
</dbReference>
<gene>
    <name evidence="5" type="ORF">E4P33_02555</name>
</gene>
<sequence length="231" mass="24112">MSELITLRGFVGKDPESRLFEDGTMVARFRLATTTRRFDAATNSWHDTSTNWYTVRCFRSLAMHVMASVRCGHPVVVTGKLGINEWQSETGPRTVVQVDAAAVGHDLSFGTANFSRSGGRGPRAENSGTGQGREDAGEGPEEGTSGVVRGETQPDGDARCRDAQSLGLGEDGFVDLASGALIAVDKDDHTFDGLGEQDDHDAAANGSGGSGGDSARETSKSEEGASAAAAS</sequence>
<proteinExistence type="predicted"/>
<dbReference type="AlphaFoldDB" id="A0AAX2SFT3"/>
<name>A0AAX2SFT3_KOCRH</name>
<dbReference type="GO" id="GO:0003697">
    <property type="term" value="F:single-stranded DNA binding"/>
    <property type="evidence" value="ECO:0007669"/>
    <property type="project" value="InterPro"/>
</dbReference>